<evidence type="ECO:0000256" key="1">
    <source>
        <dbReference type="ARBA" id="ARBA00022553"/>
    </source>
</evidence>
<evidence type="ECO:0000313" key="5">
    <source>
        <dbReference type="Proteomes" id="UP000249799"/>
    </source>
</evidence>
<keyword evidence="1 2" id="KW-0597">Phosphoprotein</keyword>
<dbReference type="InterPro" id="IPR050595">
    <property type="entry name" value="Bact_response_regulator"/>
</dbReference>
<dbReference type="SMART" id="SM00448">
    <property type="entry name" value="REC"/>
    <property type="match status" value="2"/>
</dbReference>
<dbReference type="PROSITE" id="PS50110">
    <property type="entry name" value="RESPONSE_REGULATORY"/>
    <property type="match status" value="1"/>
</dbReference>
<evidence type="ECO:0000259" key="3">
    <source>
        <dbReference type="PROSITE" id="PS50110"/>
    </source>
</evidence>
<dbReference type="PANTHER" id="PTHR44591:SF19">
    <property type="entry name" value="TWO-COMPONENT RESPONSE REGULATOR-RELATED"/>
    <property type="match status" value="1"/>
</dbReference>
<dbReference type="Gene3D" id="3.40.50.2300">
    <property type="match status" value="2"/>
</dbReference>
<dbReference type="KEGG" id="bsed:DN745_01925"/>
<keyword evidence="5" id="KW-1185">Reference proteome</keyword>
<dbReference type="Pfam" id="PF00072">
    <property type="entry name" value="Response_reg"/>
    <property type="match status" value="1"/>
</dbReference>
<dbReference type="SUPFAM" id="SSF52172">
    <property type="entry name" value="CheY-like"/>
    <property type="match status" value="2"/>
</dbReference>
<dbReference type="OrthoDB" id="9802155at2"/>
<dbReference type="GO" id="GO:0000160">
    <property type="term" value="P:phosphorelay signal transduction system"/>
    <property type="evidence" value="ECO:0007669"/>
    <property type="project" value="InterPro"/>
</dbReference>
<sequence length="307" mass="33476">MEMLISNKLQSEKEESVEQSAIRVLVVDANSRQAAATRRALKEPPADFVVSPARQIWSAVQILSGVPIDVVLLSLDLARGEGSSAKGDQPADFAGLKSLQRVSDEMPILVMGSDLEQGESALGAGAADFLNTSTHFGTDVLRQRILEAFERRAAAIAAVSQGAQTATPMRILLVDEDSLVLRLLRRNLEHRGHLVTPLQSPHEAIEFVKGASFGFDLLVCDERLGGMEGERLRQLLRRYAPALRSLFFCSQVGSFGVENSSPMSSEFYLRKPYDLEEFGEVLDVIEAGYPWVDGRASGAGSDSVFRP</sequence>
<dbReference type="Proteomes" id="UP000249799">
    <property type="component" value="Chromosome"/>
</dbReference>
<protein>
    <recommendedName>
        <fullName evidence="3">Response regulatory domain-containing protein</fullName>
    </recommendedName>
</protein>
<feature type="modified residue" description="4-aspartylphosphate" evidence="2">
    <location>
        <position position="221"/>
    </location>
</feature>
<dbReference type="InterPro" id="IPR011006">
    <property type="entry name" value="CheY-like_superfamily"/>
</dbReference>
<gene>
    <name evidence="4" type="ORF">DN745_01925</name>
</gene>
<dbReference type="InterPro" id="IPR001789">
    <property type="entry name" value="Sig_transdc_resp-reg_receiver"/>
</dbReference>
<dbReference type="AlphaFoldDB" id="A0A2Z4FHG4"/>
<dbReference type="PANTHER" id="PTHR44591">
    <property type="entry name" value="STRESS RESPONSE REGULATOR PROTEIN 1"/>
    <property type="match status" value="1"/>
</dbReference>
<dbReference type="EMBL" id="CP030032">
    <property type="protein sequence ID" value="AWV88158.1"/>
    <property type="molecule type" value="Genomic_DNA"/>
</dbReference>
<name>A0A2Z4FHG4_9DELT</name>
<reference evidence="4 5" key="1">
    <citation type="submission" date="2018-06" db="EMBL/GenBank/DDBJ databases">
        <title>Lujinxingia sediminis gen. nov. sp. nov., a new facultative anaerobic member of the class Deltaproteobacteria, and proposal of Lujinxingaceae fam. nov.</title>
        <authorList>
            <person name="Guo L.-Y."/>
            <person name="Li C.-M."/>
            <person name="Wang S."/>
            <person name="Du Z.-J."/>
        </authorList>
    </citation>
    <scope>NUCLEOTIDE SEQUENCE [LARGE SCALE GENOMIC DNA]</scope>
    <source>
        <strain evidence="4 5">FA350</strain>
    </source>
</reference>
<accession>A0A2Z4FHG4</accession>
<organism evidence="4 5">
    <name type="scientific">Bradymonas sediminis</name>
    <dbReference type="NCBI Taxonomy" id="1548548"/>
    <lineage>
        <taxon>Bacteria</taxon>
        <taxon>Deltaproteobacteria</taxon>
        <taxon>Bradymonadales</taxon>
        <taxon>Bradymonadaceae</taxon>
        <taxon>Bradymonas</taxon>
    </lineage>
</organism>
<feature type="domain" description="Response regulatory" evidence="3">
    <location>
        <begin position="170"/>
        <end position="286"/>
    </location>
</feature>
<evidence type="ECO:0000313" key="4">
    <source>
        <dbReference type="EMBL" id="AWV88158.1"/>
    </source>
</evidence>
<proteinExistence type="predicted"/>
<dbReference type="CDD" id="cd00156">
    <property type="entry name" value="REC"/>
    <property type="match status" value="1"/>
</dbReference>
<evidence type="ECO:0000256" key="2">
    <source>
        <dbReference type="PROSITE-ProRule" id="PRU00169"/>
    </source>
</evidence>